<feature type="repeat" description="TNFR-Cys" evidence="1">
    <location>
        <begin position="86"/>
        <end position="131"/>
    </location>
</feature>
<dbReference type="PROSITE" id="PS50050">
    <property type="entry name" value="TNFR_NGFR_2"/>
    <property type="match status" value="1"/>
</dbReference>
<keyword evidence="2" id="KW-0732">Signal</keyword>
<sequence>MIYRNLMLVVIMLMNGHVTAEFVCQRGQYVQRDGEGTLSCALCPEATFMSHDNHQNVNCKPCSIPEPYRHERLVKSCTPFHDAVVGCDESHYREKHAYDDFDDSECVKCTSCQVLNMHEARPCDEFTDAVCCPKPGMKVVHVKDGRDHCEH</sequence>
<organism evidence="4 5">
    <name type="scientific">Lymnaea stagnalis</name>
    <name type="common">Great pond snail</name>
    <name type="synonym">Helix stagnalis</name>
    <dbReference type="NCBI Taxonomy" id="6523"/>
    <lineage>
        <taxon>Eukaryota</taxon>
        <taxon>Metazoa</taxon>
        <taxon>Spiralia</taxon>
        <taxon>Lophotrochozoa</taxon>
        <taxon>Mollusca</taxon>
        <taxon>Gastropoda</taxon>
        <taxon>Heterobranchia</taxon>
        <taxon>Euthyneura</taxon>
        <taxon>Panpulmonata</taxon>
        <taxon>Hygrophila</taxon>
        <taxon>Lymnaeoidea</taxon>
        <taxon>Lymnaeidae</taxon>
        <taxon>Lymnaea</taxon>
    </lineage>
</organism>
<dbReference type="PANTHER" id="PTHR47220:SF1">
    <property type="entry name" value="TUMOR NECROSIS FACTOR RECEPTOR SUPERFAMILY MEMBER 25"/>
    <property type="match status" value="1"/>
</dbReference>
<evidence type="ECO:0000313" key="5">
    <source>
        <dbReference type="Proteomes" id="UP001497497"/>
    </source>
</evidence>
<dbReference type="GO" id="GO:0005886">
    <property type="term" value="C:plasma membrane"/>
    <property type="evidence" value="ECO:0007669"/>
    <property type="project" value="TreeGrafter"/>
</dbReference>
<dbReference type="AlphaFoldDB" id="A0AAV2H2H0"/>
<feature type="domain" description="TNFR-Cys" evidence="3">
    <location>
        <begin position="86"/>
        <end position="131"/>
    </location>
</feature>
<keyword evidence="5" id="KW-1185">Reference proteome</keyword>
<comment type="caution">
    <text evidence="1">Lacks conserved residue(s) required for the propagation of feature annotation.</text>
</comment>
<dbReference type="EMBL" id="CAXITT010000023">
    <property type="protein sequence ID" value="CAL1527836.1"/>
    <property type="molecule type" value="Genomic_DNA"/>
</dbReference>
<evidence type="ECO:0000313" key="4">
    <source>
        <dbReference type="EMBL" id="CAL1527836.1"/>
    </source>
</evidence>
<evidence type="ECO:0000259" key="3">
    <source>
        <dbReference type="PROSITE" id="PS50050"/>
    </source>
</evidence>
<dbReference type="InterPro" id="IPR022329">
    <property type="entry name" value="TNFR_25"/>
</dbReference>
<dbReference type="PANTHER" id="PTHR47220">
    <property type="entry name" value="TUMOR NECROSIS FACTOR RECEPTOR SUPERFAMILY MEMBER 25"/>
    <property type="match status" value="1"/>
</dbReference>
<evidence type="ECO:0000256" key="1">
    <source>
        <dbReference type="PROSITE-ProRule" id="PRU00206"/>
    </source>
</evidence>
<evidence type="ECO:0000256" key="2">
    <source>
        <dbReference type="SAM" id="SignalP"/>
    </source>
</evidence>
<comment type="caution">
    <text evidence="4">The sequence shown here is derived from an EMBL/GenBank/DDBJ whole genome shotgun (WGS) entry which is preliminary data.</text>
</comment>
<dbReference type="Gene3D" id="2.10.50.10">
    <property type="entry name" value="Tumor Necrosis Factor Receptor, subunit A, domain 2"/>
    <property type="match status" value="2"/>
</dbReference>
<accession>A0AAV2H2H0</accession>
<gene>
    <name evidence="4" type="ORF">GSLYS_00002006001</name>
</gene>
<dbReference type="InterPro" id="IPR001368">
    <property type="entry name" value="TNFR/NGFR_Cys_rich_reg"/>
</dbReference>
<name>A0AAV2H2H0_LYMST</name>
<dbReference type="Pfam" id="PF00020">
    <property type="entry name" value="TNFR_c6"/>
    <property type="match status" value="2"/>
</dbReference>
<proteinExistence type="predicted"/>
<dbReference type="Proteomes" id="UP001497497">
    <property type="component" value="Unassembled WGS sequence"/>
</dbReference>
<feature type="chain" id="PRO_5043506022" description="TNFR-Cys domain-containing protein" evidence="2">
    <location>
        <begin position="21"/>
        <end position="151"/>
    </location>
</feature>
<reference evidence="4 5" key="1">
    <citation type="submission" date="2024-04" db="EMBL/GenBank/DDBJ databases">
        <authorList>
            <consortium name="Genoscope - CEA"/>
            <person name="William W."/>
        </authorList>
    </citation>
    <scope>NUCLEOTIDE SEQUENCE [LARGE SCALE GENOMIC DNA]</scope>
</reference>
<feature type="signal peptide" evidence="2">
    <location>
        <begin position="1"/>
        <end position="20"/>
    </location>
</feature>
<protein>
    <recommendedName>
        <fullName evidence="3">TNFR-Cys domain-containing protein</fullName>
    </recommendedName>
</protein>